<dbReference type="InterPro" id="IPR010982">
    <property type="entry name" value="Lambda_DNA-bd_dom_sf"/>
</dbReference>
<dbReference type="PROSITE" id="PS50943">
    <property type="entry name" value="HTH_CROC1"/>
    <property type="match status" value="1"/>
</dbReference>
<dbReference type="Gene3D" id="1.10.260.40">
    <property type="entry name" value="lambda repressor-like DNA-binding domains"/>
    <property type="match status" value="1"/>
</dbReference>
<organism evidence="2 3">
    <name type="scientific">Saccharopolyspora oryzae</name>
    <dbReference type="NCBI Taxonomy" id="2997343"/>
    <lineage>
        <taxon>Bacteria</taxon>
        <taxon>Bacillati</taxon>
        <taxon>Actinomycetota</taxon>
        <taxon>Actinomycetes</taxon>
        <taxon>Pseudonocardiales</taxon>
        <taxon>Pseudonocardiaceae</taxon>
        <taxon>Saccharopolyspora</taxon>
    </lineage>
</organism>
<feature type="domain" description="HTH cro/C1-type" evidence="1">
    <location>
        <begin position="17"/>
        <end position="71"/>
    </location>
</feature>
<dbReference type="Pfam" id="PF13560">
    <property type="entry name" value="HTH_31"/>
    <property type="match status" value="1"/>
</dbReference>
<protein>
    <submittedName>
        <fullName evidence="2">Helix-turn-helix transcriptional regulator</fullName>
    </submittedName>
</protein>
<dbReference type="SMART" id="SM00530">
    <property type="entry name" value="HTH_XRE"/>
    <property type="match status" value="1"/>
</dbReference>
<dbReference type="Proteomes" id="UP001210380">
    <property type="component" value="Unassembled WGS sequence"/>
</dbReference>
<dbReference type="EMBL" id="JAQGLA010000003">
    <property type="protein sequence ID" value="MDA3624510.1"/>
    <property type="molecule type" value="Genomic_DNA"/>
</dbReference>
<name>A0ABT4US20_9PSEU</name>
<keyword evidence="3" id="KW-1185">Reference proteome</keyword>
<proteinExistence type="predicted"/>
<sequence length="285" mass="31744">MPTGRQTVERRQLGLMLRRLRDRAGRTQQQAARAIGRDTARISQVETAKGSFSVDELRTLLDFYEVTEDERQTALELGAQARKRQRGRTYTDQLPRSFERLADLQADAKKIGFYDTGIVPGLAQSPDYAKAVIAAFWWQAPEGEVEKLVSFRIDQQRRVLDSEPPKELAFVLTETALDQVVGSVSVLRGQLLHLLQLGERPNAVIQVVRRDVPNNPLLGGGLITLDFADAAPRIAFAASHGPATYHDQEADTGPMFHAFERAQELALTPKESADLLLTKLKGMSR</sequence>
<comment type="caution">
    <text evidence="2">The sequence shown here is derived from an EMBL/GenBank/DDBJ whole genome shotgun (WGS) entry which is preliminary data.</text>
</comment>
<dbReference type="SUPFAM" id="SSF47413">
    <property type="entry name" value="lambda repressor-like DNA-binding domains"/>
    <property type="match status" value="1"/>
</dbReference>
<dbReference type="InterPro" id="IPR001387">
    <property type="entry name" value="Cro/C1-type_HTH"/>
</dbReference>
<dbReference type="CDD" id="cd00093">
    <property type="entry name" value="HTH_XRE"/>
    <property type="match status" value="1"/>
</dbReference>
<reference evidence="2 3" key="1">
    <citation type="submission" date="2022-11" db="EMBL/GenBank/DDBJ databases">
        <title>Draft genome sequence of Saccharopolyspora sp. WRP15-2 isolated from rhizosphere soils of wild rice in Thailand.</title>
        <authorList>
            <person name="Duangmal K."/>
            <person name="Kammanee S."/>
            <person name="Muangham S."/>
        </authorList>
    </citation>
    <scope>NUCLEOTIDE SEQUENCE [LARGE SCALE GENOMIC DNA]</scope>
    <source>
        <strain evidence="2 3">WRP15-2</strain>
    </source>
</reference>
<evidence type="ECO:0000313" key="2">
    <source>
        <dbReference type="EMBL" id="MDA3624510.1"/>
    </source>
</evidence>
<gene>
    <name evidence="2" type="ORF">OU415_03610</name>
</gene>
<dbReference type="Pfam" id="PF19054">
    <property type="entry name" value="DUF5753"/>
    <property type="match status" value="1"/>
</dbReference>
<evidence type="ECO:0000313" key="3">
    <source>
        <dbReference type="Proteomes" id="UP001210380"/>
    </source>
</evidence>
<dbReference type="RefSeq" id="WP_270947070.1">
    <property type="nucleotide sequence ID" value="NZ_JAQGLA010000003.1"/>
</dbReference>
<evidence type="ECO:0000259" key="1">
    <source>
        <dbReference type="PROSITE" id="PS50943"/>
    </source>
</evidence>
<accession>A0ABT4US20</accession>
<dbReference type="InterPro" id="IPR043917">
    <property type="entry name" value="DUF5753"/>
</dbReference>